<feature type="domain" description="Integrase catalytic" evidence="1">
    <location>
        <begin position="1"/>
        <end position="101"/>
    </location>
</feature>
<dbReference type="GO" id="GO:0003676">
    <property type="term" value="F:nucleic acid binding"/>
    <property type="evidence" value="ECO:0007669"/>
    <property type="project" value="InterPro"/>
</dbReference>
<proteinExistence type="predicted"/>
<keyword evidence="3" id="KW-1185">Reference proteome</keyword>
<dbReference type="EMBL" id="JARQWQ010000063">
    <property type="protein sequence ID" value="KAK2555393.1"/>
    <property type="molecule type" value="Genomic_DNA"/>
</dbReference>
<sequence length="236" mass="26526">MRISFSKYDLPDTVVSDNGTCFTSKEFEAFMEQNEVKHITVAPYHPASNGHAEKAVNIVKDGLRHSDGGLETKLMRVLFKYRTTPHTTTGETPSKLLMGRELKTPLDNLRPNLSSKVETRQLQKKAQHDKTAAQRSFSTGPVSFIVELMQGGLVRKHQDKVRMRFASQSILKETPLARPPQETQLLCSIPHLPAPRDTSNMSDKDVICSPAATMSTSTSTEHPRELPRVLRVMRQF</sequence>
<dbReference type="InterPro" id="IPR036397">
    <property type="entry name" value="RNaseH_sf"/>
</dbReference>
<dbReference type="PANTHER" id="PTHR37984">
    <property type="entry name" value="PROTEIN CBG26694"/>
    <property type="match status" value="1"/>
</dbReference>
<dbReference type="PANTHER" id="PTHR37984:SF13">
    <property type="entry name" value="RIBONUCLEASE H"/>
    <property type="match status" value="1"/>
</dbReference>
<organism evidence="2 3">
    <name type="scientific">Acropora cervicornis</name>
    <name type="common">Staghorn coral</name>
    <dbReference type="NCBI Taxonomy" id="6130"/>
    <lineage>
        <taxon>Eukaryota</taxon>
        <taxon>Metazoa</taxon>
        <taxon>Cnidaria</taxon>
        <taxon>Anthozoa</taxon>
        <taxon>Hexacorallia</taxon>
        <taxon>Scleractinia</taxon>
        <taxon>Astrocoeniina</taxon>
        <taxon>Acroporidae</taxon>
        <taxon>Acropora</taxon>
    </lineage>
</organism>
<gene>
    <name evidence="2" type="ORF">P5673_023034</name>
</gene>
<dbReference type="InterPro" id="IPR001584">
    <property type="entry name" value="Integrase_cat-core"/>
</dbReference>
<evidence type="ECO:0000259" key="1">
    <source>
        <dbReference type="PROSITE" id="PS50994"/>
    </source>
</evidence>
<reference evidence="2" key="1">
    <citation type="journal article" date="2023" name="G3 (Bethesda)">
        <title>Whole genome assembly and annotation of the endangered Caribbean coral Acropora cervicornis.</title>
        <authorList>
            <person name="Selwyn J.D."/>
            <person name="Vollmer S.V."/>
        </authorList>
    </citation>
    <scope>NUCLEOTIDE SEQUENCE</scope>
    <source>
        <strain evidence="2">K2</strain>
    </source>
</reference>
<dbReference type="PROSITE" id="PS50994">
    <property type="entry name" value="INTEGRASE"/>
    <property type="match status" value="1"/>
</dbReference>
<comment type="caution">
    <text evidence="2">The sequence shown here is derived from an EMBL/GenBank/DDBJ whole genome shotgun (WGS) entry which is preliminary data.</text>
</comment>
<accession>A0AAD9UZ75</accession>
<evidence type="ECO:0000313" key="2">
    <source>
        <dbReference type="EMBL" id="KAK2555393.1"/>
    </source>
</evidence>
<dbReference type="Gene3D" id="3.30.420.10">
    <property type="entry name" value="Ribonuclease H-like superfamily/Ribonuclease H"/>
    <property type="match status" value="1"/>
</dbReference>
<dbReference type="InterPro" id="IPR012337">
    <property type="entry name" value="RNaseH-like_sf"/>
</dbReference>
<dbReference type="AlphaFoldDB" id="A0AAD9UZ75"/>
<evidence type="ECO:0000313" key="3">
    <source>
        <dbReference type="Proteomes" id="UP001249851"/>
    </source>
</evidence>
<dbReference type="GO" id="GO:0015074">
    <property type="term" value="P:DNA integration"/>
    <property type="evidence" value="ECO:0007669"/>
    <property type="project" value="InterPro"/>
</dbReference>
<protein>
    <recommendedName>
        <fullName evidence="1">Integrase catalytic domain-containing protein</fullName>
    </recommendedName>
</protein>
<dbReference type="Proteomes" id="UP001249851">
    <property type="component" value="Unassembled WGS sequence"/>
</dbReference>
<name>A0AAD9UZ75_ACRCE</name>
<dbReference type="InterPro" id="IPR050951">
    <property type="entry name" value="Retrovirus_Pol_polyprotein"/>
</dbReference>
<reference evidence="2" key="2">
    <citation type="journal article" date="2023" name="Science">
        <title>Genomic signatures of disease resistance in endangered staghorn corals.</title>
        <authorList>
            <person name="Vollmer S.V."/>
            <person name="Selwyn J.D."/>
            <person name="Despard B.A."/>
            <person name="Roesel C.L."/>
        </authorList>
    </citation>
    <scope>NUCLEOTIDE SEQUENCE</scope>
    <source>
        <strain evidence="2">K2</strain>
    </source>
</reference>
<dbReference type="SUPFAM" id="SSF53098">
    <property type="entry name" value="Ribonuclease H-like"/>
    <property type="match status" value="1"/>
</dbReference>